<keyword evidence="7" id="KW-1185">Reference proteome</keyword>
<dbReference type="SUPFAM" id="SSF46600">
    <property type="entry name" value="C-terminal UvrC-binding domain of UvrB"/>
    <property type="match status" value="1"/>
</dbReference>
<dbReference type="GO" id="GO:0006281">
    <property type="term" value="P:DNA repair"/>
    <property type="evidence" value="ECO:0007669"/>
    <property type="project" value="UniProtKB-KW"/>
</dbReference>
<organism evidence="6 7">
    <name type="scientific">Sphingomonas rubra</name>
    <dbReference type="NCBI Taxonomy" id="634430"/>
    <lineage>
        <taxon>Bacteria</taxon>
        <taxon>Pseudomonadati</taxon>
        <taxon>Pseudomonadota</taxon>
        <taxon>Alphaproteobacteria</taxon>
        <taxon>Sphingomonadales</taxon>
        <taxon>Sphingomonadaceae</taxon>
        <taxon>Sphingomonas</taxon>
    </lineage>
</organism>
<keyword evidence="2" id="KW-0267">Excision nuclease</keyword>
<reference evidence="6 7" key="1">
    <citation type="submission" date="2016-10" db="EMBL/GenBank/DDBJ databases">
        <authorList>
            <person name="de Groot N.N."/>
        </authorList>
    </citation>
    <scope>NUCLEOTIDE SEQUENCE [LARGE SCALE GENOMIC DNA]</scope>
    <source>
        <strain evidence="6 7">CGMCC 1.9113</strain>
    </source>
</reference>
<protein>
    <submittedName>
        <fullName evidence="6">UvrB/uvrC motif-containing protein</fullName>
    </submittedName>
</protein>
<keyword evidence="2" id="KW-0234">DNA repair</keyword>
<evidence type="ECO:0000256" key="4">
    <source>
        <dbReference type="SAM" id="MobiDB-lite"/>
    </source>
</evidence>
<name>A0A1I5QU15_9SPHN</name>
<gene>
    <name evidence="6" type="ORF">SAMN04488241_102286</name>
</gene>
<dbReference type="RefSeq" id="WP_245739046.1">
    <property type="nucleotide sequence ID" value="NZ_FOXP01000002.1"/>
</dbReference>
<dbReference type="STRING" id="634430.SAMN04488241_102286"/>
<keyword evidence="3" id="KW-0742">SOS response</keyword>
<dbReference type="EMBL" id="FOXP01000002">
    <property type="protein sequence ID" value="SFP49745.1"/>
    <property type="molecule type" value="Genomic_DNA"/>
</dbReference>
<keyword evidence="3" id="KW-0227">DNA damage</keyword>
<evidence type="ECO:0000256" key="2">
    <source>
        <dbReference type="ARBA" id="ARBA00022881"/>
    </source>
</evidence>
<evidence type="ECO:0000259" key="5">
    <source>
        <dbReference type="PROSITE" id="PS50151"/>
    </source>
</evidence>
<dbReference type="GO" id="GO:0009432">
    <property type="term" value="P:SOS response"/>
    <property type="evidence" value="ECO:0007669"/>
    <property type="project" value="UniProtKB-KW"/>
</dbReference>
<dbReference type="Gene3D" id="4.10.860.10">
    <property type="entry name" value="UVR domain"/>
    <property type="match status" value="1"/>
</dbReference>
<sequence length="99" mass="10734">MRARWCGMAEDIHDLQMRMDAAAAALDFEQARALRDRIALIRGGASGQAAAQADTGGLTRQRPGAMGLGTSRQQVEPPPGWTPPPRPDPMTRGRSRRGR</sequence>
<dbReference type="InterPro" id="IPR036876">
    <property type="entry name" value="UVR_dom_sf"/>
</dbReference>
<proteinExistence type="predicted"/>
<keyword evidence="1" id="KW-0228">DNA excision</keyword>
<dbReference type="Pfam" id="PF02151">
    <property type="entry name" value="UVR"/>
    <property type="match status" value="1"/>
</dbReference>
<dbReference type="InterPro" id="IPR001943">
    <property type="entry name" value="UVR_dom"/>
</dbReference>
<accession>A0A1I5QU15</accession>
<evidence type="ECO:0000313" key="6">
    <source>
        <dbReference type="EMBL" id="SFP49745.1"/>
    </source>
</evidence>
<evidence type="ECO:0000256" key="1">
    <source>
        <dbReference type="ARBA" id="ARBA00022769"/>
    </source>
</evidence>
<dbReference type="AlphaFoldDB" id="A0A1I5QU15"/>
<evidence type="ECO:0000256" key="3">
    <source>
        <dbReference type="ARBA" id="ARBA00023236"/>
    </source>
</evidence>
<feature type="compositionally biased region" description="Low complexity" evidence="4">
    <location>
        <begin position="44"/>
        <end position="57"/>
    </location>
</feature>
<dbReference type="PROSITE" id="PS50151">
    <property type="entry name" value="UVR"/>
    <property type="match status" value="1"/>
</dbReference>
<evidence type="ECO:0000313" key="7">
    <source>
        <dbReference type="Proteomes" id="UP000199586"/>
    </source>
</evidence>
<feature type="compositionally biased region" description="Pro residues" evidence="4">
    <location>
        <begin position="76"/>
        <end position="88"/>
    </location>
</feature>
<dbReference type="Proteomes" id="UP000199586">
    <property type="component" value="Unassembled WGS sequence"/>
</dbReference>
<feature type="domain" description="UVR" evidence="5">
    <location>
        <begin position="9"/>
        <end position="44"/>
    </location>
</feature>
<feature type="region of interest" description="Disordered" evidence="4">
    <location>
        <begin position="44"/>
        <end position="99"/>
    </location>
</feature>
<dbReference type="GO" id="GO:0004518">
    <property type="term" value="F:nuclease activity"/>
    <property type="evidence" value="ECO:0007669"/>
    <property type="project" value="UniProtKB-KW"/>
</dbReference>